<comment type="caution">
    <text evidence="2">The sequence shown here is derived from an EMBL/GenBank/DDBJ whole genome shotgun (WGS) entry which is preliminary data.</text>
</comment>
<feature type="compositionally biased region" description="Basic residues" evidence="1">
    <location>
        <begin position="244"/>
        <end position="265"/>
    </location>
</feature>
<dbReference type="RefSeq" id="WP_145155032.1">
    <property type="nucleotide sequence ID" value="NZ_VNIM01000110.1"/>
</dbReference>
<dbReference type="AlphaFoldDB" id="A0A558QUD2"/>
<evidence type="ECO:0000313" key="2">
    <source>
        <dbReference type="EMBL" id="TVV70744.1"/>
    </source>
</evidence>
<dbReference type="Proteomes" id="UP000318681">
    <property type="component" value="Unassembled WGS sequence"/>
</dbReference>
<keyword evidence="3" id="KW-1185">Reference proteome</keyword>
<reference evidence="2 3" key="1">
    <citation type="submission" date="2019-07" db="EMBL/GenBank/DDBJ databases">
        <title>Sphingomonas solaris sp. nov., isolated from a solar panel from Boston, Massachusetts.</title>
        <authorList>
            <person name="Tanner K."/>
            <person name="Pascual J."/>
            <person name="Mancuso C."/>
            <person name="Pereto J."/>
            <person name="Khalil A."/>
            <person name="Vilanova C."/>
        </authorList>
    </citation>
    <scope>NUCLEOTIDE SEQUENCE [LARGE SCALE GENOMIC DNA]</scope>
    <source>
        <strain evidence="2 3">R4DWN</strain>
    </source>
</reference>
<protein>
    <submittedName>
        <fullName evidence="2">Uncharacterized protein</fullName>
    </submittedName>
</protein>
<accession>A0A558QUD2</accession>
<feature type="region of interest" description="Disordered" evidence="1">
    <location>
        <begin position="234"/>
        <end position="311"/>
    </location>
</feature>
<name>A0A558QUD2_9SPHN</name>
<sequence length="311" mass="34006">MAEADPFARAYALDPDPVPADPALAAPMLRRRIAAGHADAGVWQGYGDALHALGFVARAEGAWSHARMVRGIPPRPVATPVPVRVRRGVRFHLSAGRQPPDEQDRAGMAGSIGTSDYSYGFAMRNFHAAITRVGLPCTLVHYPEYIADIRDRSDAACDIHLGFYPPEQLRLLKGAYNVACFAWEFDRLRTPAEQPGPHAFADQATMLSRADELWLPSRHGAAAVARSVSVPVRTVPAPSPTRPTPRHAPPRPMRRGWTRWRRGWRRSTGIPSPCCRTTRRPSIASPGSSDDRCRRSSPGGVAGGRRCSSRC</sequence>
<organism evidence="2 3">
    <name type="scientific">Alterirhizorhabdus solaris</name>
    <dbReference type="NCBI Taxonomy" id="2529389"/>
    <lineage>
        <taxon>Bacteria</taxon>
        <taxon>Pseudomonadati</taxon>
        <taxon>Pseudomonadota</taxon>
        <taxon>Alphaproteobacteria</taxon>
        <taxon>Sphingomonadales</taxon>
        <taxon>Rhizorhabdaceae</taxon>
        <taxon>Alterirhizorhabdus</taxon>
    </lineage>
</organism>
<dbReference type="OrthoDB" id="7284839at2"/>
<proteinExistence type="predicted"/>
<evidence type="ECO:0000313" key="3">
    <source>
        <dbReference type="Proteomes" id="UP000318681"/>
    </source>
</evidence>
<gene>
    <name evidence="2" type="ORF">FOY91_18345</name>
</gene>
<evidence type="ECO:0000256" key="1">
    <source>
        <dbReference type="SAM" id="MobiDB-lite"/>
    </source>
</evidence>
<dbReference type="EMBL" id="VNIM01000110">
    <property type="protein sequence ID" value="TVV70744.1"/>
    <property type="molecule type" value="Genomic_DNA"/>
</dbReference>